<dbReference type="Proteomes" id="UP000017842">
    <property type="component" value="Unassembled WGS sequence"/>
</dbReference>
<evidence type="ECO:0000256" key="1">
    <source>
        <dbReference type="RuleBase" id="RU003860"/>
    </source>
</evidence>
<dbReference type="InterPro" id="IPR002634">
    <property type="entry name" value="BolA"/>
</dbReference>
<dbReference type="Gene3D" id="3.30.300.90">
    <property type="entry name" value="BolA-like"/>
    <property type="match status" value="1"/>
</dbReference>
<dbReference type="AlphaFoldDB" id="V5E1S7"/>
<sequence length="94" mass="10248">MSNSRVERIQATINTALQPDFLDIIDDSQAHAGDPGAQNGAGHYVVSIVSKQFVGCSMVQRHRLVYDALASFMPTEIHALRIKALTPDEKALKA</sequence>
<dbReference type="EMBL" id="AYLO01000018">
    <property type="protein sequence ID" value="ESS73511.1"/>
    <property type="molecule type" value="Genomic_DNA"/>
</dbReference>
<dbReference type="PANTHER" id="PTHR46230">
    <property type="match status" value="1"/>
</dbReference>
<protein>
    <submittedName>
        <fullName evidence="2">Transcriptional regulator, BolA protein family</fullName>
    </submittedName>
</protein>
<dbReference type="OrthoDB" id="9801469at2"/>
<dbReference type="SUPFAM" id="SSF82657">
    <property type="entry name" value="BolA-like"/>
    <property type="match status" value="1"/>
</dbReference>
<dbReference type="eggNOG" id="COG0271">
    <property type="taxonomic scope" value="Bacteria"/>
</dbReference>
<accession>V5E1S7</accession>
<dbReference type="PIRSF" id="PIRSF003113">
    <property type="entry name" value="BolA"/>
    <property type="match status" value="1"/>
</dbReference>
<dbReference type="RefSeq" id="WP_023493525.1">
    <property type="nucleotide sequence ID" value="NZ_AYLO01000018.1"/>
</dbReference>
<reference evidence="2 3" key="1">
    <citation type="journal article" date="2013" name="Genome Announc.">
        <title>Draft Genome Sequence of the Methanotrophic Gammaproteobacterium Methyloglobulus morosus DSM 22980 Strain KoM1.</title>
        <authorList>
            <person name="Poehlein A."/>
            <person name="Deutzmann J.S."/>
            <person name="Daniel R."/>
            <person name="Simeonova D.D."/>
        </authorList>
    </citation>
    <scope>NUCLEOTIDE SEQUENCE [LARGE SCALE GENOMIC DNA]</scope>
    <source>
        <strain evidence="2 3">KoM1</strain>
    </source>
</reference>
<dbReference type="STRING" id="1116472.MGMO_18c00190"/>
<dbReference type="GO" id="GO:0016226">
    <property type="term" value="P:iron-sulfur cluster assembly"/>
    <property type="evidence" value="ECO:0007669"/>
    <property type="project" value="TreeGrafter"/>
</dbReference>
<dbReference type="Pfam" id="PF01722">
    <property type="entry name" value="BolA"/>
    <property type="match status" value="1"/>
</dbReference>
<proteinExistence type="inferred from homology"/>
<keyword evidence="3" id="KW-1185">Reference proteome</keyword>
<comment type="similarity">
    <text evidence="1">Belongs to the BolA/IbaG family.</text>
</comment>
<dbReference type="InterPro" id="IPR036065">
    <property type="entry name" value="BolA-like_sf"/>
</dbReference>
<dbReference type="PANTHER" id="PTHR46230:SF7">
    <property type="entry name" value="BOLA-LIKE PROTEIN 1"/>
    <property type="match status" value="1"/>
</dbReference>
<organism evidence="2 3">
    <name type="scientific">Methyloglobulus morosus KoM1</name>
    <dbReference type="NCBI Taxonomy" id="1116472"/>
    <lineage>
        <taxon>Bacteria</taxon>
        <taxon>Pseudomonadati</taxon>
        <taxon>Pseudomonadota</taxon>
        <taxon>Gammaproteobacteria</taxon>
        <taxon>Methylococcales</taxon>
        <taxon>Methylococcaceae</taxon>
        <taxon>Methyloglobulus</taxon>
    </lineage>
</organism>
<evidence type="ECO:0000313" key="3">
    <source>
        <dbReference type="Proteomes" id="UP000017842"/>
    </source>
</evidence>
<name>V5E1S7_9GAMM</name>
<evidence type="ECO:0000313" key="2">
    <source>
        <dbReference type="EMBL" id="ESS73511.1"/>
    </source>
</evidence>
<gene>
    <name evidence="2" type="ORF">MGMO_18c00190</name>
</gene>
<comment type="caution">
    <text evidence="2">The sequence shown here is derived from an EMBL/GenBank/DDBJ whole genome shotgun (WGS) entry which is preliminary data.</text>
</comment>